<feature type="domain" description="PiggyBac transposable element-derived protein" evidence="2">
    <location>
        <begin position="178"/>
        <end position="327"/>
    </location>
</feature>
<dbReference type="AlphaFoldDB" id="A0A4C1ZZS8"/>
<evidence type="ECO:0000313" key="3">
    <source>
        <dbReference type="EMBL" id="GBP93012.1"/>
    </source>
</evidence>
<dbReference type="PANTHER" id="PTHR47272">
    <property type="entry name" value="DDE_TNP_1_7 DOMAIN-CONTAINING PROTEIN"/>
    <property type="match status" value="1"/>
</dbReference>
<dbReference type="Proteomes" id="UP000299102">
    <property type="component" value="Unassembled WGS sequence"/>
</dbReference>
<dbReference type="Pfam" id="PF13843">
    <property type="entry name" value="DDE_Tnp_1_7"/>
    <property type="match status" value="1"/>
</dbReference>
<evidence type="ECO:0000256" key="1">
    <source>
        <dbReference type="SAM" id="MobiDB-lite"/>
    </source>
</evidence>
<evidence type="ECO:0000259" key="2">
    <source>
        <dbReference type="Pfam" id="PF13843"/>
    </source>
</evidence>
<accession>A0A4C1ZZS8</accession>
<feature type="region of interest" description="Disordered" evidence="1">
    <location>
        <begin position="68"/>
        <end position="148"/>
    </location>
</feature>
<proteinExistence type="predicted"/>
<organism evidence="3 4">
    <name type="scientific">Eumeta variegata</name>
    <name type="common">Bagworm moth</name>
    <name type="synonym">Eumeta japonica</name>
    <dbReference type="NCBI Taxonomy" id="151549"/>
    <lineage>
        <taxon>Eukaryota</taxon>
        <taxon>Metazoa</taxon>
        <taxon>Ecdysozoa</taxon>
        <taxon>Arthropoda</taxon>
        <taxon>Hexapoda</taxon>
        <taxon>Insecta</taxon>
        <taxon>Pterygota</taxon>
        <taxon>Neoptera</taxon>
        <taxon>Endopterygota</taxon>
        <taxon>Lepidoptera</taxon>
        <taxon>Glossata</taxon>
        <taxon>Ditrysia</taxon>
        <taxon>Tineoidea</taxon>
        <taxon>Psychidae</taxon>
        <taxon>Oiketicinae</taxon>
        <taxon>Eumeta</taxon>
    </lineage>
</organism>
<comment type="caution">
    <text evidence="3">The sequence shown here is derived from an EMBL/GenBank/DDBJ whole genome shotgun (WGS) entry which is preliminary data.</text>
</comment>
<feature type="compositionally biased region" description="Low complexity" evidence="1">
    <location>
        <begin position="108"/>
        <end position="134"/>
    </location>
</feature>
<dbReference type="EMBL" id="BGZK01002332">
    <property type="protein sequence ID" value="GBP93012.1"/>
    <property type="molecule type" value="Genomic_DNA"/>
</dbReference>
<dbReference type="InterPro" id="IPR029526">
    <property type="entry name" value="PGBD"/>
</dbReference>
<sequence length="351" mass="40163">MFEHVSRPEYAYGMAAFLGSSTRSRAPLTDNYISELLNNGDVSEIEDFDIDEDDFDLEPNILFALAAEEDCSSEEQDDKQDVIEDESSSIPESVVEPPEAPIIPPSIPSGRTTRTSRQGRSVSVSSSTQRSRVTCGRSSRGGAVSTLSTTRRRVWKQVPFEDGPHNYMPIPTKPVRRPVDYFRDYFDDDFIEKISHCTNLYYLRSTGRELKCTSTEITKLLAIHIIMGCVPYPRLPMYWRAGTKLGLICNIMSRDRFLTLRNALHVVEDDSAPDSEKGNVLWKVQPMIDKVKDTCNKLERMPGFYSIDEQMIPFTGRCKLRQVVKKQTETCWAEKLCNDYKRRPNARLRYL</sequence>
<protein>
    <submittedName>
        <fullName evidence="3">Chimeric ERCC6-PGBD3 protein</fullName>
    </submittedName>
</protein>
<feature type="compositionally biased region" description="Pro residues" evidence="1">
    <location>
        <begin position="98"/>
        <end position="107"/>
    </location>
</feature>
<name>A0A4C1ZZS8_EUMVA</name>
<keyword evidence="4" id="KW-1185">Reference proteome</keyword>
<gene>
    <name evidence="3" type="primary">CSB-PGBD3</name>
    <name evidence="3" type="ORF">EVAR_24102_1</name>
</gene>
<dbReference type="STRING" id="151549.A0A4C1ZZS8"/>
<dbReference type="PANTHER" id="PTHR47272:SF1">
    <property type="entry name" value="PIGGYBAC TRANSPOSABLE ELEMENT-DERIVED PROTEIN 3-LIKE"/>
    <property type="match status" value="1"/>
</dbReference>
<feature type="compositionally biased region" description="Low complexity" evidence="1">
    <location>
        <begin position="88"/>
        <end position="97"/>
    </location>
</feature>
<feature type="compositionally biased region" description="Acidic residues" evidence="1">
    <location>
        <begin position="68"/>
        <end position="87"/>
    </location>
</feature>
<dbReference type="OrthoDB" id="123207at2759"/>
<reference evidence="3 4" key="1">
    <citation type="journal article" date="2019" name="Commun. Biol.">
        <title>The bagworm genome reveals a unique fibroin gene that provides high tensile strength.</title>
        <authorList>
            <person name="Kono N."/>
            <person name="Nakamura H."/>
            <person name="Ohtoshi R."/>
            <person name="Tomita M."/>
            <person name="Numata K."/>
            <person name="Arakawa K."/>
        </authorList>
    </citation>
    <scope>NUCLEOTIDE SEQUENCE [LARGE SCALE GENOMIC DNA]</scope>
</reference>
<evidence type="ECO:0000313" key="4">
    <source>
        <dbReference type="Proteomes" id="UP000299102"/>
    </source>
</evidence>